<proteinExistence type="predicted"/>
<reference evidence="1" key="1">
    <citation type="submission" date="2017-05" db="EMBL/GenBank/DDBJ databases">
        <title>The Genome Sequence of Enterococcus sp. 9E7_DIV0242.</title>
        <authorList>
            <consortium name="The Broad Institute Genomics Platform"/>
            <consortium name="The Broad Institute Genomic Center for Infectious Diseases"/>
            <person name="Earl A."/>
            <person name="Manson A."/>
            <person name="Schwartman J."/>
            <person name="Gilmore M."/>
            <person name="Abouelleil A."/>
            <person name="Cao P."/>
            <person name="Chapman S."/>
            <person name="Cusick C."/>
            <person name="Shea T."/>
            <person name="Young S."/>
            <person name="Neafsey D."/>
            <person name="Nusbaum C."/>
            <person name="Birren B."/>
        </authorList>
    </citation>
    <scope>NUCLEOTIDE SEQUENCE [LARGE SCALE GENOMIC DNA]</scope>
    <source>
        <strain evidence="1">9E7_DIV0242</strain>
    </source>
</reference>
<evidence type="ECO:0000313" key="3">
    <source>
        <dbReference type="Proteomes" id="UP000195141"/>
    </source>
</evidence>
<sequence length="77" mass="8717">MSPFSEFADNYLSNDNLQHCPNCEQTTARSEWVKNARCPCCEALIYDAVGKDECEHFHSNDRGILDYDGNVLLKLGC</sequence>
<reference evidence="2" key="2">
    <citation type="submission" date="2017-05" db="EMBL/GenBank/DDBJ databases">
        <authorList>
            <consortium name="The Broad Institute Genomics Platform"/>
            <consortium name="The Broad Institute Genomic Center for Infectious Diseases"/>
            <person name="Earl A."/>
            <person name="Manson A."/>
            <person name="Schwartman J."/>
            <person name="Gilmore M."/>
            <person name="Abouelleil A."/>
            <person name="Cao P."/>
            <person name="Chapman S."/>
            <person name="Cusick C."/>
            <person name="Shea T."/>
            <person name="Young S."/>
            <person name="Neafsey D."/>
            <person name="Nusbaum C."/>
            <person name="Birren B."/>
        </authorList>
    </citation>
    <scope>NUCLEOTIDE SEQUENCE</scope>
    <source>
        <strain evidence="2">9E7_DIV0242</strain>
    </source>
</reference>
<evidence type="ECO:0000313" key="2">
    <source>
        <dbReference type="EMBL" id="WYJ91054.1"/>
    </source>
</evidence>
<name>A0A242K8Q4_9ENTE</name>
<evidence type="ECO:0000313" key="1">
    <source>
        <dbReference type="EMBL" id="OTP17447.1"/>
    </source>
</evidence>
<dbReference type="EMBL" id="CP147247">
    <property type="protein sequence ID" value="WYJ91054.1"/>
    <property type="molecule type" value="Genomic_DNA"/>
</dbReference>
<dbReference type="OrthoDB" id="2000341at2"/>
<protein>
    <submittedName>
        <fullName evidence="1">Uncharacterized protein</fullName>
    </submittedName>
</protein>
<dbReference type="Proteomes" id="UP000195141">
    <property type="component" value="Chromosome"/>
</dbReference>
<organism evidence="1">
    <name type="scientific">Candidatus Enterococcus clewellii</name>
    <dbReference type="NCBI Taxonomy" id="1834193"/>
    <lineage>
        <taxon>Bacteria</taxon>
        <taxon>Bacillati</taxon>
        <taxon>Bacillota</taxon>
        <taxon>Bacilli</taxon>
        <taxon>Lactobacillales</taxon>
        <taxon>Enterococcaceae</taxon>
        <taxon>Enterococcus</taxon>
    </lineage>
</organism>
<dbReference type="EMBL" id="NGMM01000002">
    <property type="protein sequence ID" value="OTP17447.1"/>
    <property type="molecule type" value="Genomic_DNA"/>
</dbReference>
<keyword evidence="3" id="KW-1185">Reference proteome</keyword>
<gene>
    <name evidence="1" type="ORF">A5888_001585</name>
    <name evidence="2" type="ORF">A5888_002822</name>
</gene>
<reference evidence="2" key="3">
    <citation type="submission" date="2024-03" db="EMBL/GenBank/DDBJ databases">
        <title>The Genome Sequence of Enterococcus sp. DIV0242b.</title>
        <authorList>
            <consortium name="The Broad Institute Genomics Platform"/>
            <consortium name="The Broad Institute Microbial Omics Core"/>
            <consortium name="The Broad Institute Genomic Center for Infectious Diseases"/>
            <person name="Earl A."/>
            <person name="Manson A."/>
            <person name="Gilmore M."/>
            <person name="Schwartman J."/>
            <person name="Shea T."/>
            <person name="Abouelleil A."/>
            <person name="Cao P."/>
            <person name="Chapman S."/>
            <person name="Cusick C."/>
            <person name="Young S."/>
            <person name="Neafsey D."/>
            <person name="Nusbaum C."/>
            <person name="Birren B."/>
        </authorList>
    </citation>
    <scope>NUCLEOTIDE SEQUENCE</scope>
    <source>
        <strain evidence="2">9E7_DIV0242</strain>
    </source>
</reference>
<dbReference type="AlphaFoldDB" id="A0A242K8Q4"/>
<accession>A0A242K8Q4</accession>